<evidence type="ECO:0000313" key="4">
    <source>
        <dbReference type="Proteomes" id="UP001610334"/>
    </source>
</evidence>
<name>A0ABR4HAG3_9EURO</name>
<keyword evidence="1" id="KW-0175">Coiled coil</keyword>
<dbReference type="Proteomes" id="UP001610334">
    <property type="component" value="Unassembled WGS sequence"/>
</dbReference>
<sequence>MNPSTRPALAALSSLPSAQKTALMGQIAHEITSTIITISREIQRGTLDANHTAPFHTFIRTVQQVEAAQQRKLERKLARYQRRARRWRAERRWIRGEFAEIVRGMERLQRQWKARIEQLEQRRSLPELQMHRTRLGQEPGQELEQGSRTGLESESGGLGVAAGGESVSGV</sequence>
<feature type="region of interest" description="Disordered" evidence="2">
    <location>
        <begin position="127"/>
        <end position="170"/>
    </location>
</feature>
<evidence type="ECO:0000256" key="2">
    <source>
        <dbReference type="SAM" id="MobiDB-lite"/>
    </source>
</evidence>
<gene>
    <name evidence="3" type="ORF">BJX63DRAFT_432554</name>
</gene>
<accession>A0ABR4HAG3</accession>
<reference evidence="3 4" key="1">
    <citation type="submission" date="2024-07" db="EMBL/GenBank/DDBJ databases">
        <title>Section-level genome sequencing and comparative genomics of Aspergillus sections Usti and Cavernicolus.</title>
        <authorList>
            <consortium name="Lawrence Berkeley National Laboratory"/>
            <person name="Nybo J.L."/>
            <person name="Vesth T.C."/>
            <person name="Theobald S."/>
            <person name="Frisvad J.C."/>
            <person name="Larsen T.O."/>
            <person name="Kjaerboelling I."/>
            <person name="Rothschild-Mancinelli K."/>
            <person name="Lyhne E.K."/>
            <person name="Kogle M.E."/>
            <person name="Barry K."/>
            <person name="Clum A."/>
            <person name="Na H."/>
            <person name="Ledsgaard L."/>
            <person name="Lin J."/>
            <person name="Lipzen A."/>
            <person name="Kuo A."/>
            <person name="Riley R."/>
            <person name="Mondo S."/>
            <person name="Labutti K."/>
            <person name="Haridas S."/>
            <person name="Pangalinan J."/>
            <person name="Salamov A.A."/>
            <person name="Simmons B.A."/>
            <person name="Magnuson J.K."/>
            <person name="Chen J."/>
            <person name="Drula E."/>
            <person name="Henrissat B."/>
            <person name="Wiebenga A."/>
            <person name="Lubbers R.J."/>
            <person name="Gomes A.C."/>
            <person name="Makela M.R."/>
            <person name="Stajich J."/>
            <person name="Grigoriev I.V."/>
            <person name="Mortensen U.H."/>
            <person name="De Vries R.P."/>
            <person name="Baker S.E."/>
            <person name="Andersen M.R."/>
        </authorList>
    </citation>
    <scope>NUCLEOTIDE SEQUENCE [LARGE SCALE GENOMIC DNA]</scope>
    <source>
        <strain evidence="3 4">CBS 588.65</strain>
    </source>
</reference>
<organism evidence="3 4">
    <name type="scientific">Aspergillus granulosus</name>
    <dbReference type="NCBI Taxonomy" id="176169"/>
    <lineage>
        <taxon>Eukaryota</taxon>
        <taxon>Fungi</taxon>
        <taxon>Dikarya</taxon>
        <taxon>Ascomycota</taxon>
        <taxon>Pezizomycotina</taxon>
        <taxon>Eurotiomycetes</taxon>
        <taxon>Eurotiomycetidae</taxon>
        <taxon>Eurotiales</taxon>
        <taxon>Aspergillaceae</taxon>
        <taxon>Aspergillus</taxon>
        <taxon>Aspergillus subgen. Nidulantes</taxon>
    </lineage>
</organism>
<keyword evidence="4" id="KW-1185">Reference proteome</keyword>
<protein>
    <submittedName>
        <fullName evidence="3">Uncharacterized protein</fullName>
    </submittedName>
</protein>
<evidence type="ECO:0000313" key="3">
    <source>
        <dbReference type="EMBL" id="KAL2812469.1"/>
    </source>
</evidence>
<evidence type="ECO:0000256" key="1">
    <source>
        <dbReference type="SAM" id="Coils"/>
    </source>
</evidence>
<comment type="caution">
    <text evidence="3">The sequence shown here is derived from an EMBL/GenBank/DDBJ whole genome shotgun (WGS) entry which is preliminary data.</text>
</comment>
<dbReference type="EMBL" id="JBFXLT010000047">
    <property type="protein sequence ID" value="KAL2812469.1"/>
    <property type="molecule type" value="Genomic_DNA"/>
</dbReference>
<feature type="coiled-coil region" evidence="1">
    <location>
        <begin position="70"/>
        <end position="122"/>
    </location>
</feature>
<proteinExistence type="predicted"/>